<evidence type="ECO:0000256" key="5">
    <source>
        <dbReference type="ARBA" id="ARBA00023136"/>
    </source>
</evidence>
<comment type="subcellular location">
    <subcellularLocation>
        <location evidence="1">Cell membrane</location>
        <topology evidence="1">Multi-pass membrane protein</topology>
    </subcellularLocation>
</comment>
<evidence type="ECO:0000256" key="3">
    <source>
        <dbReference type="ARBA" id="ARBA00022692"/>
    </source>
</evidence>
<evidence type="ECO:0000256" key="4">
    <source>
        <dbReference type="ARBA" id="ARBA00022989"/>
    </source>
</evidence>
<keyword evidence="9" id="KW-1185">Reference proteome</keyword>
<evidence type="ECO:0000256" key="2">
    <source>
        <dbReference type="ARBA" id="ARBA00022475"/>
    </source>
</evidence>
<feature type="transmembrane region" description="Helical" evidence="6">
    <location>
        <begin position="7"/>
        <end position="31"/>
    </location>
</feature>
<evidence type="ECO:0000256" key="6">
    <source>
        <dbReference type="SAM" id="Phobius"/>
    </source>
</evidence>
<protein>
    <submittedName>
        <fullName evidence="8">Sulfatase-like hydrolase/transferase</fullName>
    </submittedName>
</protein>
<dbReference type="CDD" id="cd16015">
    <property type="entry name" value="LTA_synthase"/>
    <property type="match status" value="1"/>
</dbReference>
<evidence type="ECO:0000313" key="9">
    <source>
        <dbReference type="Proteomes" id="UP001596037"/>
    </source>
</evidence>
<dbReference type="Proteomes" id="UP001596037">
    <property type="component" value="Unassembled WGS sequence"/>
</dbReference>
<keyword evidence="2" id="KW-1003">Cell membrane</keyword>
<accession>A0ABW0NI12</accession>
<reference evidence="9" key="1">
    <citation type="journal article" date="2019" name="Int. J. Syst. Evol. Microbiol.">
        <title>The Global Catalogue of Microorganisms (GCM) 10K type strain sequencing project: providing services to taxonomists for standard genome sequencing and annotation.</title>
        <authorList>
            <consortium name="The Broad Institute Genomics Platform"/>
            <consortium name="The Broad Institute Genome Sequencing Center for Infectious Disease"/>
            <person name="Wu L."/>
            <person name="Ma J."/>
        </authorList>
    </citation>
    <scope>NUCLEOTIDE SEQUENCE [LARGE SCALE GENOMIC DNA]</scope>
    <source>
        <strain evidence="9">CCUG 57401</strain>
    </source>
</reference>
<evidence type="ECO:0000313" key="8">
    <source>
        <dbReference type="EMBL" id="MFC5499692.1"/>
    </source>
</evidence>
<feature type="transmembrane region" description="Helical" evidence="6">
    <location>
        <begin position="51"/>
        <end position="78"/>
    </location>
</feature>
<keyword evidence="3 6" id="KW-0812">Transmembrane</keyword>
<dbReference type="Pfam" id="PF00884">
    <property type="entry name" value="Sulfatase"/>
    <property type="match status" value="1"/>
</dbReference>
<dbReference type="RefSeq" id="WP_376851944.1">
    <property type="nucleotide sequence ID" value="NZ_JBHSMF010000010.1"/>
</dbReference>
<name>A0ABW0NI12_9BURK</name>
<keyword evidence="5 6" id="KW-0472">Membrane</keyword>
<organism evidence="8 9">
    <name type="scientific">Caenimonas terrae</name>
    <dbReference type="NCBI Taxonomy" id="696074"/>
    <lineage>
        <taxon>Bacteria</taxon>
        <taxon>Pseudomonadati</taxon>
        <taxon>Pseudomonadota</taxon>
        <taxon>Betaproteobacteria</taxon>
        <taxon>Burkholderiales</taxon>
        <taxon>Comamonadaceae</taxon>
        <taxon>Caenimonas</taxon>
    </lineage>
</organism>
<dbReference type="PANTHER" id="PTHR47371">
    <property type="entry name" value="LIPOTEICHOIC ACID SYNTHASE"/>
    <property type="match status" value="1"/>
</dbReference>
<proteinExistence type="predicted"/>
<dbReference type="EMBL" id="JBHSMF010000010">
    <property type="protein sequence ID" value="MFC5499692.1"/>
    <property type="molecule type" value="Genomic_DNA"/>
</dbReference>
<gene>
    <name evidence="8" type="ORF">ACFPOE_19270</name>
</gene>
<dbReference type="InterPro" id="IPR000917">
    <property type="entry name" value="Sulfatase_N"/>
</dbReference>
<keyword evidence="4 6" id="KW-1133">Transmembrane helix</keyword>
<dbReference type="SUPFAM" id="SSF53649">
    <property type="entry name" value="Alkaline phosphatase-like"/>
    <property type="match status" value="1"/>
</dbReference>
<evidence type="ECO:0000259" key="7">
    <source>
        <dbReference type="Pfam" id="PF00884"/>
    </source>
</evidence>
<evidence type="ECO:0000256" key="1">
    <source>
        <dbReference type="ARBA" id="ARBA00004651"/>
    </source>
</evidence>
<dbReference type="InterPro" id="IPR017850">
    <property type="entry name" value="Alkaline_phosphatase_core_sf"/>
</dbReference>
<dbReference type="Gene3D" id="3.40.720.10">
    <property type="entry name" value="Alkaline Phosphatase, subunit A"/>
    <property type="match status" value="1"/>
</dbReference>
<dbReference type="PANTHER" id="PTHR47371:SF3">
    <property type="entry name" value="PHOSPHOGLYCEROL TRANSFERASE I"/>
    <property type="match status" value="1"/>
</dbReference>
<feature type="domain" description="Sulfatase N-terminal" evidence="7">
    <location>
        <begin position="146"/>
        <end position="424"/>
    </location>
</feature>
<sequence length="472" mass="52666">MPLRVPAAYFLAFFLIGFVHWLGASVGNPTIDAILYHWHYSTGINFTFTRIFFLTFIAECIAFPLLLAVGATFLQALVQRLMRRGPAPGRWGLAVAPSALAICCGIMVVMLKLSVVSWIGYKLGPDHFASEYMDPDKAVLRPGHLKNLLLVYVESLEESYGDAGVWGRDLLTPLQHVGGVSFRNYRTTPGSSWTIAAMVATQCGVPLRFVQTDMNQQNPQLRVFLPGAVCLGDILHRFGYRNVFMGGAPLSFSGKRQFLQDHHFDATYGRTEWLKEGIAPGSFNEWGLYDDELLRQARKRLVELHDSAQPFNLTVLTLDTHNPYGYRSPTCRARGIKTFVDIVECTTGQVAELVKFATDKGYLKDTQIIVIGDHLAKSNPVADTLDEIPDRRIFNRFVSENMPQQNTDDIMPFDLFPSIVQLLGIDVPGDRLGLGYTAFAARHVARPASRKAGLGFPSLSGSREYERLWSQP</sequence>
<feature type="transmembrane region" description="Helical" evidence="6">
    <location>
        <begin position="99"/>
        <end position="121"/>
    </location>
</feature>
<comment type="caution">
    <text evidence="8">The sequence shown here is derived from an EMBL/GenBank/DDBJ whole genome shotgun (WGS) entry which is preliminary data.</text>
</comment>
<dbReference type="InterPro" id="IPR050448">
    <property type="entry name" value="OpgB/LTA_synthase_biosynth"/>
</dbReference>